<feature type="compositionally biased region" description="Basic and acidic residues" evidence="1">
    <location>
        <begin position="255"/>
        <end position="268"/>
    </location>
</feature>
<evidence type="ECO:0000313" key="2">
    <source>
        <dbReference type="EMBL" id="PRP71490.1"/>
    </source>
</evidence>
<reference evidence="2 3" key="1">
    <citation type="submission" date="2017-01" db="EMBL/GenBank/DDBJ databases">
        <title>New insights into the genetic diversity of Chromobacterium isolated from tropical freshwater lake.</title>
        <authorList>
            <person name="Santos A.B."/>
            <person name="Nascimento A.M."/>
            <person name="Da Silva P.C."/>
        </authorList>
    </citation>
    <scope>NUCLEOTIDE SEQUENCE [LARGE SCALE GENOMIC DNA]</scope>
    <source>
        <strain evidence="2 3">56AF</strain>
    </source>
</reference>
<sequence length="296" mass="31917">MRILLSEEEQAVLSECSLEAFRLYVAGLRPCVDFRTGIVGRGGKVSRTVLAAHSQYIPPKGSKRPPWKPTLKQMEALLDELERVGLIKRAATVHEVKKLVLKLPLLERPGDEQDMSRSVRKGEGGAANSIASKAFDAVCREDEQDMSGQPERDISVINKYIYTAREDVDAEKQGAAALLAAAADRLGVKVGGAANPAVLEWADEGVTVSQLRQAIDRSRGYIAADEAISVRYLSKVLRSIREEGKPSAGRAVRSGLRERKTAGREPAWKDVPAPAPGAVVPVMGGVVGGGEGDWLE</sequence>
<evidence type="ECO:0000256" key="1">
    <source>
        <dbReference type="SAM" id="MobiDB-lite"/>
    </source>
</evidence>
<protein>
    <submittedName>
        <fullName evidence="2">Uncharacterized protein</fullName>
    </submittedName>
</protein>
<dbReference type="EMBL" id="MTBD01000010">
    <property type="protein sequence ID" value="PRP71490.1"/>
    <property type="molecule type" value="Genomic_DNA"/>
</dbReference>
<name>A0A2S9X701_9NEIS</name>
<accession>A0A2S9X701</accession>
<organism evidence="2 3">
    <name type="scientific">Chromobacterium amazonense</name>
    <dbReference type="NCBI Taxonomy" id="1382803"/>
    <lineage>
        <taxon>Bacteria</taxon>
        <taxon>Pseudomonadati</taxon>
        <taxon>Pseudomonadota</taxon>
        <taxon>Betaproteobacteria</taxon>
        <taxon>Neisseriales</taxon>
        <taxon>Chromobacteriaceae</taxon>
        <taxon>Chromobacterium</taxon>
    </lineage>
</organism>
<evidence type="ECO:0000313" key="3">
    <source>
        <dbReference type="Proteomes" id="UP000239469"/>
    </source>
</evidence>
<dbReference type="Proteomes" id="UP000239469">
    <property type="component" value="Unassembled WGS sequence"/>
</dbReference>
<feature type="region of interest" description="Disordered" evidence="1">
    <location>
        <begin position="247"/>
        <end position="273"/>
    </location>
</feature>
<gene>
    <name evidence="2" type="ORF">BUE93_05685</name>
</gene>
<dbReference type="AlphaFoldDB" id="A0A2S9X701"/>
<proteinExistence type="predicted"/>
<comment type="caution">
    <text evidence="2">The sequence shown here is derived from an EMBL/GenBank/DDBJ whole genome shotgun (WGS) entry which is preliminary data.</text>
</comment>